<evidence type="ECO:0000259" key="1">
    <source>
        <dbReference type="Pfam" id="PF13456"/>
    </source>
</evidence>
<sequence>MWRGISRIGKDVRENVMWTIGNEEQLNSELIMASPSGHSLASQVLASCETAKLGWLSLNTDGVVSGVDGLASDGGVIRDLNGQWIAGFVANFRKAYVEVAEFKALLEGLRLARSLGLKNVFVQSDNCSVVKSINGVHVDSSVSLSMLLAVKKLINFD</sequence>
<proteinExistence type="predicted"/>
<dbReference type="CDD" id="cd06222">
    <property type="entry name" value="RNase_H_like"/>
    <property type="match status" value="1"/>
</dbReference>
<organism evidence="2 3">
    <name type="scientific">Hevea brasiliensis</name>
    <name type="common">Para rubber tree</name>
    <name type="synonym">Siphonia brasiliensis</name>
    <dbReference type="NCBI Taxonomy" id="3981"/>
    <lineage>
        <taxon>Eukaryota</taxon>
        <taxon>Viridiplantae</taxon>
        <taxon>Streptophyta</taxon>
        <taxon>Embryophyta</taxon>
        <taxon>Tracheophyta</taxon>
        <taxon>Spermatophyta</taxon>
        <taxon>Magnoliopsida</taxon>
        <taxon>eudicotyledons</taxon>
        <taxon>Gunneridae</taxon>
        <taxon>Pentapetalae</taxon>
        <taxon>rosids</taxon>
        <taxon>fabids</taxon>
        <taxon>Malpighiales</taxon>
        <taxon>Euphorbiaceae</taxon>
        <taxon>Crotonoideae</taxon>
        <taxon>Micrandreae</taxon>
        <taxon>Hevea</taxon>
    </lineage>
</organism>
<feature type="domain" description="RNase H type-1" evidence="1">
    <location>
        <begin position="59"/>
        <end position="154"/>
    </location>
</feature>
<dbReference type="Gene3D" id="3.30.420.10">
    <property type="entry name" value="Ribonuclease H-like superfamily/Ribonuclease H"/>
    <property type="match status" value="1"/>
</dbReference>
<dbReference type="InterPro" id="IPR002156">
    <property type="entry name" value="RNaseH_domain"/>
</dbReference>
<dbReference type="PANTHER" id="PTHR47723:SF19">
    <property type="entry name" value="POLYNUCLEOTIDYL TRANSFERASE, RIBONUCLEASE H-LIKE SUPERFAMILY PROTEIN"/>
    <property type="match status" value="1"/>
</dbReference>
<dbReference type="InterPro" id="IPR012337">
    <property type="entry name" value="RNaseH-like_sf"/>
</dbReference>
<dbReference type="PANTHER" id="PTHR47723">
    <property type="entry name" value="OS05G0353850 PROTEIN"/>
    <property type="match status" value="1"/>
</dbReference>
<dbReference type="Proteomes" id="UP000467840">
    <property type="component" value="Chromosome 11"/>
</dbReference>
<dbReference type="SUPFAM" id="SSF53098">
    <property type="entry name" value="Ribonuclease H-like"/>
    <property type="match status" value="1"/>
</dbReference>
<dbReference type="AlphaFoldDB" id="A0A6A6NDC0"/>
<evidence type="ECO:0000313" key="2">
    <source>
        <dbReference type="EMBL" id="KAF2323065.1"/>
    </source>
</evidence>
<protein>
    <recommendedName>
        <fullName evidence="1">RNase H type-1 domain-containing protein</fullName>
    </recommendedName>
</protein>
<dbReference type="EMBL" id="JAAGAX010000002">
    <property type="protein sequence ID" value="KAF2323065.1"/>
    <property type="molecule type" value="Genomic_DNA"/>
</dbReference>
<dbReference type="Pfam" id="PF13456">
    <property type="entry name" value="RVT_3"/>
    <property type="match status" value="1"/>
</dbReference>
<dbReference type="InterPro" id="IPR036397">
    <property type="entry name" value="RNaseH_sf"/>
</dbReference>
<keyword evidence="3" id="KW-1185">Reference proteome</keyword>
<gene>
    <name evidence="2" type="ORF">GH714_033114</name>
</gene>
<dbReference type="InterPro" id="IPR053151">
    <property type="entry name" value="RNase_H-like"/>
</dbReference>
<name>A0A6A6NDC0_HEVBR</name>
<dbReference type="InterPro" id="IPR044730">
    <property type="entry name" value="RNase_H-like_dom_plant"/>
</dbReference>
<evidence type="ECO:0000313" key="3">
    <source>
        <dbReference type="Proteomes" id="UP000467840"/>
    </source>
</evidence>
<comment type="caution">
    <text evidence="2">The sequence shown here is derived from an EMBL/GenBank/DDBJ whole genome shotgun (WGS) entry which is preliminary data.</text>
</comment>
<dbReference type="GO" id="GO:0003676">
    <property type="term" value="F:nucleic acid binding"/>
    <property type="evidence" value="ECO:0007669"/>
    <property type="project" value="InterPro"/>
</dbReference>
<reference evidence="2 3" key="1">
    <citation type="journal article" date="2020" name="Mol. Plant">
        <title>The Chromosome-Based Rubber Tree Genome Provides New Insights into Spurge Genome Evolution and Rubber Biosynthesis.</title>
        <authorList>
            <person name="Liu J."/>
            <person name="Shi C."/>
            <person name="Shi C.C."/>
            <person name="Li W."/>
            <person name="Zhang Q.J."/>
            <person name="Zhang Y."/>
            <person name="Li K."/>
            <person name="Lu H.F."/>
            <person name="Shi C."/>
            <person name="Zhu S.T."/>
            <person name="Xiao Z.Y."/>
            <person name="Nan H."/>
            <person name="Yue Y."/>
            <person name="Zhu X.G."/>
            <person name="Wu Y."/>
            <person name="Hong X.N."/>
            <person name="Fan G.Y."/>
            <person name="Tong Y."/>
            <person name="Zhang D."/>
            <person name="Mao C.L."/>
            <person name="Liu Y.L."/>
            <person name="Hao S.J."/>
            <person name="Liu W.Q."/>
            <person name="Lv M.Q."/>
            <person name="Zhang H.B."/>
            <person name="Liu Y."/>
            <person name="Hu-Tang G.R."/>
            <person name="Wang J.P."/>
            <person name="Wang J.H."/>
            <person name="Sun Y.H."/>
            <person name="Ni S.B."/>
            <person name="Chen W.B."/>
            <person name="Zhang X.C."/>
            <person name="Jiao Y.N."/>
            <person name="Eichler E.E."/>
            <person name="Li G.H."/>
            <person name="Liu X."/>
            <person name="Gao L.Z."/>
        </authorList>
    </citation>
    <scope>NUCLEOTIDE SEQUENCE [LARGE SCALE GENOMIC DNA]</scope>
    <source>
        <strain evidence="3">cv. GT1</strain>
        <tissue evidence="2">Leaf</tissue>
    </source>
</reference>
<accession>A0A6A6NDC0</accession>
<dbReference type="GO" id="GO:0004523">
    <property type="term" value="F:RNA-DNA hybrid ribonuclease activity"/>
    <property type="evidence" value="ECO:0007669"/>
    <property type="project" value="InterPro"/>
</dbReference>